<feature type="compositionally biased region" description="Basic and acidic residues" evidence="1">
    <location>
        <begin position="286"/>
        <end position="297"/>
    </location>
</feature>
<comment type="caution">
    <text evidence="2">The sequence shown here is derived from an EMBL/GenBank/DDBJ whole genome shotgun (WGS) entry which is preliminary data.</text>
</comment>
<evidence type="ECO:0000256" key="1">
    <source>
        <dbReference type="SAM" id="MobiDB-lite"/>
    </source>
</evidence>
<dbReference type="Proteomes" id="UP000635726">
    <property type="component" value="Unassembled WGS sequence"/>
</dbReference>
<accession>A0A917PGI2</accession>
<reference evidence="2" key="1">
    <citation type="journal article" date="2014" name="Int. J. Syst. Evol. Microbiol.">
        <title>Complete genome sequence of Corynebacterium casei LMG S-19264T (=DSM 44701T), isolated from a smear-ripened cheese.</title>
        <authorList>
            <consortium name="US DOE Joint Genome Institute (JGI-PGF)"/>
            <person name="Walter F."/>
            <person name="Albersmeier A."/>
            <person name="Kalinowski J."/>
            <person name="Ruckert C."/>
        </authorList>
    </citation>
    <scope>NUCLEOTIDE SEQUENCE</scope>
    <source>
        <strain evidence="2">JCM 14371</strain>
    </source>
</reference>
<evidence type="ECO:0000313" key="3">
    <source>
        <dbReference type="Proteomes" id="UP000635726"/>
    </source>
</evidence>
<gene>
    <name evidence="2" type="ORF">GCM10008939_21700</name>
</gene>
<reference evidence="2" key="2">
    <citation type="submission" date="2020-09" db="EMBL/GenBank/DDBJ databases">
        <authorList>
            <person name="Sun Q."/>
            <person name="Ohkuma M."/>
        </authorList>
    </citation>
    <scope>NUCLEOTIDE SEQUENCE</scope>
    <source>
        <strain evidence="2">JCM 14371</strain>
    </source>
</reference>
<evidence type="ECO:0000313" key="2">
    <source>
        <dbReference type="EMBL" id="GGJ77275.1"/>
    </source>
</evidence>
<dbReference type="CDD" id="cd03062">
    <property type="entry name" value="TRX_Fd_Sucrase"/>
    <property type="match status" value="1"/>
</dbReference>
<protein>
    <recommendedName>
        <fullName evidence="4">Sucrase ferredoxin</fullName>
    </recommendedName>
</protein>
<name>A0A917PGI2_9DEIO</name>
<dbReference type="SUPFAM" id="SSF52833">
    <property type="entry name" value="Thioredoxin-like"/>
    <property type="match status" value="1"/>
</dbReference>
<dbReference type="EMBL" id="BMOE01000006">
    <property type="protein sequence ID" value="GGJ77275.1"/>
    <property type="molecule type" value="Genomic_DNA"/>
</dbReference>
<organism evidence="2 3">
    <name type="scientific">Deinococcus aquiradiocola</name>
    <dbReference type="NCBI Taxonomy" id="393059"/>
    <lineage>
        <taxon>Bacteria</taxon>
        <taxon>Thermotogati</taxon>
        <taxon>Deinococcota</taxon>
        <taxon>Deinococci</taxon>
        <taxon>Deinococcales</taxon>
        <taxon>Deinococcaceae</taxon>
        <taxon>Deinococcus</taxon>
    </lineage>
</organism>
<keyword evidence="3" id="KW-1185">Reference proteome</keyword>
<dbReference type="AlphaFoldDB" id="A0A917PGI2"/>
<proteinExistence type="predicted"/>
<evidence type="ECO:0008006" key="4">
    <source>
        <dbReference type="Google" id="ProtNLM"/>
    </source>
</evidence>
<dbReference type="InterPro" id="IPR009737">
    <property type="entry name" value="Aim32/Apd1-like"/>
</dbReference>
<sequence>MTRLPLCSAESIAAGEDPIGTAPHWAEVTVLELDVPVWARVRDADAWTPAQRDVFAALRERVEASGAGFGLLMSAPVTPGGPLRVRHYTLAGGGYVRQDYLSTWPQSEWARGLHDTLIDPANLRDWARPPAVPGPDLHVCTHGTVDAACGRAGIPVYRALQDAGVRAWRTGHFGGHRFAATAVDLPAGLLWAHLTPELAVQVARREVPPEHAARHLRGFAGLPPLAQVLDRHLLLQHGWSWLDRERRATLTAAPDGTRVTLHVGAPGDGSGDPATYRATVTAAPDLHLRGSSHDAARSRVPQYRLGPVEQLQPDAARSGP</sequence>
<feature type="region of interest" description="Disordered" evidence="1">
    <location>
        <begin position="285"/>
        <end position="320"/>
    </location>
</feature>
<dbReference type="InterPro" id="IPR036249">
    <property type="entry name" value="Thioredoxin-like_sf"/>
</dbReference>
<dbReference type="RefSeq" id="WP_188963290.1">
    <property type="nucleotide sequence ID" value="NZ_BMOE01000006.1"/>
</dbReference>
<dbReference type="Pfam" id="PF06999">
    <property type="entry name" value="Suc_Fer-like"/>
    <property type="match status" value="1"/>
</dbReference>